<evidence type="ECO:0000256" key="1">
    <source>
        <dbReference type="ARBA" id="ARBA00022737"/>
    </source>
</evidence>
<feature type="region of interest" description="Disordered" evidence="3">
    <location>
        <begin position="1"/>
        <end position="86"/>
    </location>
</feature>
<proteinExistence type="predicted"/>
<evidence type="ECO:0008006" key="6">
    <source>
        <dbReference type="Google" id="ProtNLM"/>
    </source>
</evidence>
<dbReference type="GO" id="GO:0005778">
    <property type="term" value="C:peroxisomal membrane"/>
    <property type="evidence" value="ECO:0007669"/>
    <property type="project" value="TreeGrafter"/>
</dbReference>
<dbReference type="EMBL" id="KI966448">
    <property type="protein sequence ID" value="EWC44009.1"/>
    <property type="molecule type" value="Genomic_DNA"/>
</dbReference>
<evidence type="ECO:0000256" key="2">
    <source>
        <dbReference type="ARBA" id="ARBA00022803"/>
    </source>
</evidence>
<evidence type="ECO:0000256" key="3">
    <source>
        <dbReference type="SAM" id="MobiDB-lite"/>
    </source>
</evidence>
<keyword evidence="5" id="KW-1185">Reference proteome</keyword>
<keyword evidence="2" id="KW-0802">TPR repeat</keyword>
<gene>
    <name evidence="4" type="ORF">DRE_01361</name>
</gene>
<dbReference type="HOGENOM" id="CLU_039527_0_0_1"/>
<dbReference type="InterPro" id="IPR024111">
    <property type="entry name" value="PEX5/PEX5L"/>
</dbReference>
<feature type="compositionally biased region" description="Basic and acidic residues" evidence="3">
    <location>
        <begin position="20"/>
        <end position="32"/>
    </location>
</feature>
<dbReference type="PANTHER" id="PTHR10130:SF4">
    <property type="entry name" value="MICROBODY (PEROXISOME) BIOGENESIS PROTEIN PEROXIN 20 (EUROFUNG)"/>
    <property type="match status" value="1"/>
</dbReference>
<protein>
    <recommendedName>
        <fullName evidence="6">Peroxin 20</fullName>
    </recommendedName>
</protein>
<sequence length="268" mass="29524">MASSSMCGPSNPLQKLKNHASFDRSIQQDRFRSSPTSQPSSQFRQQPHQQPGLDHEFEQFLSSSPGPSLQSLAPVSAPAPLHPQASWTPDFQRLQISAPSEPVNASPQLGGWGSEFLSQMNAAPAHAAPIQQQQQQQQQNIQLAGNSYMGMNAGPLCYTDAEFDVLFEEAAAVHAFEHSDLMDFPQREAPQPLPDTPLVAEAEEPLQETQDNNDADRDADELARTAGQLVDTLSQDTSRKFQESQFIALMKKLRDKTVKVEDGKMVEV</sequence>
<feature type="region of interest" description="Disordered" evidence="3">
    <location>
        <begin position="205"/>
        <end position="224"/>
    </location>
</feature>
<dbReference type="GO" id="GO:0005829">
    <property type="term" value="C:cytosol"/>
    <property type="evidence" value="ECO:0007669"/>
    <property type="project" value="TreeGrafter"/>
</dbReference>
<accession>W7HLS0</accession>
<evidence type="ECO:0000313" key="4">
    <source>
        <dbReference type="EMBL" id="EWC44009.1"/>
    </source>
</evidence>
<dbReference type="GO" id="GO:0016560">
    <property type="term" value="P:protein import into peroxisome matrix, docking"/>
    <property type="evidence" value="ECO:0007669"/>
    <property type="project" value="TreeGrafter"/>
</dbReference>
<organism evidence="4 5">
    <name type="scientific">Drechslerella stenobrocha 248</name>
    <dbReference type="NCBI Taxonomy" id="1043628"/>
    <lineage>
        <taxon>Eukaryota</taxon>
        <taxon>Fungi</taxon>
        <taxon>Dikarya</taxon>
        <taxon>Ascomycota</taxon>
        <taxon>Pezizomycotina</taxon>
        <taxon>Orbiliomycetes</taxon>
        <taxon>Orbiliales</taxon>
        <taxon>Orbiliaceae</taxon>
        <taxon>Drechslerella</taxon>
    </lineage>
</organism>
<dbReference type="Proteomes" id="UP000024837">
    <property type="component" value="Unassembled WGS sequence"/>
</dbReference>
<name>W7HLS0_9PEZI</name>
<dbReference type="GO" id="GO:0005052">
    <property type="term" value="F:peroxisome matrix targeting signal-1 binding"/>
    <property type="evidence" value="ECO:0007669"/>
    <property type="project" value="TreeGrafter"/>
</dbReference>
<feature type="compositionally biased region" description="Polar residues" evidence="3">
    <location>
        <begin position="33"/>
        <end position="49"/>
    </location>
</feature>
<evidence type="ECO:0000313" key="5">
    <source>
        <dbReference type="Proteomes" id="UP000024837"/>
    </source>
</evidence>
<feature type="compositionally biased region" description="Low complexity" evidence="3">
    <location>
        <begin position="61"/>
        <end position="74"/>
    </location>
</feature>
<keyword evidence="1" id="KW-0677">Repeat</keyword>
<dbReference type="PANTHER" id="PTHR10130">
    <property type="entry name" value="PEROXISOMAL TARGETING SIGNAL 1 RECEPTOR PEX5"/>
    <property type="match status" value="1"/>
</dbReference>
<feature type="compositionally biased region" description="Basic and acidic residues" evidence="3">
    <location>
        <begin position="214"/>
        <end position="223"/>
    </location>
</feature>
<reference evidence="4 5" key="1">
    <citation type="submission" date="2013-05" db="EMBL/GenBank/DDBJ databases">
        <title>Drechslerella stenobrocha genome reveals carnivorous origination and mechanical trapping mechanism of predatory fungi.</title>
        <authorList>
            <person name="Liu X."/>
            <person name="Zhang W."/>
            <person name="Liu K."/>
        </authorList>
    </citation>
    <scope>NUCLEOTIDE SEQUENCE [LARGE SCALE GENOMIC DNA]</scope>
    <source>
        <strain evidence="4 5">248</strain>
    </source>
</reference>
<feature type="compositionally biased region" description="Polar residues" evidence="3">
    <location>
        <begin position="1"/>
        <end position="13"/>
    </location>
</feature>
<dbReference type="AlphaFoldDB" id="W7HLS0"/>
<dbReference type="OrthoDB" id="5407351at2759"/>